<dbReference type="RefSeq" id="WP_380028586.1">
    <property type="nucleotide sequence ID" value="NZ_JBHSHC010000142.1"/>
</dbReference>
<evidence type="ECO:0008006" key="3">
    <source>
        <dbReference type="Google" id="ProtNLM"/>
    </source>
</evidence>
<reference evidence="2" key="1">
    <citation type="journal article" date="2019" name="Int. J. Syst. Evol. Microbiol.">
        <title>The Global Catalogue of Microorganisms (GCM) 10K type strain sequencing project: providing services to taxonomists for standard genome sequencing and annotation.</title>
        <authorList>
            <consortium name="The Broad Institute Genomics Platform"/>
            <consortium name="The Broad Institute Genome Sequencing Center for Infectious Disease"/>
            <person name="Wu L."/>
            <person name="Ma J."/>
        </authorList>
    </citation>
    <scope>NUCLEOTIDE SEQUENCE [LARGE SCALE GENOMIC DNA]</scope>
    <source>
        <strain evidence="2">WYCCWR 12678</strain>
    </source>
</reference>
<dbReference type="EMBL" id="JBHSHC010000142">
    <property type="protein sequence ID" value="MFC4769738.1"/>
    <property type="molecule type" value="Genomic_DNA"/>
</dbReference>
<evidence type="ECO:0000313" key="1">
    <source>
        <dbReference type="EMBL" id="MFC4769738.1"/>
    </source>
</evidence>
<proteinExistence type="predicted"/>
<dbReference type="Proteomes" id="UP001596002">
    <property type="component" value="Unassembled WGS sequence"/>
</dbReference>
<name>A0ABV9Q764_9BACL</name>
<accession>A0ABV9Q764</accession>
<organism evidence="1 2">
    <name type="scientific">Effusibacillus consociatus</name>
    <dbReference type="NCBI Taxonomy" id="1117041"/>
    <lineage>
        <taxon>Bacteria</taxon>
        <taxon>Bacillati</taxon>
        <taxon>Bacillota</taxon>
        <taxon>Bacilli</taxon>
        <taxon>Bacillales</taxon>
        <taxon>Alicyclobacillaceae</taxon>
        <taxon>Effusibacillus</taxon>
    </lineage>
</organism>
<evidence type="ECO:0000313" key="2">
    <source>
        <dbReference type="Proteomes" id="UP001596002"/>
    </source>
</evidence>
<sequence>MKEIWLSKGVLDRGLLKEQQASLLSEKEELIKEITKRTNLPDTEVRDLVKRLAKKEVELELVKAERFFEILFDLVSVTDIIEADRKTLEAKFKSRVKSLPGAELEFLFENGLITNDWTLSEDAHGLINQLKARLMMESEEEILVG</sequence>
<protein>
    <recommendedName>
        <fullName evidence="3">Flagellar motor switch protein FliG C-terminal domain-containing protein</fullName>
    </recommendedName>
</protein>
<gene>
    <name evidence="1" type="ORF">ACFO8Q_20715</name>
</gene>
<keyword evidence="2" id="KW-1185">Reference proteome</keyword>
<comment type="caution">
    <text evidence="1">The sequence shown here is derived from an EMBL/GenBank/DDBJ whole genome shotgun (WGS) entry which is preliminary data.</text>
</comment>